<evidence type="ECO:0000313" key="2">
    <source>
        <dbReference type="Proteomes" id="UP000286997"/>
    </source>
</evidence>
<organism evidence="1 2">
    <name type="scientific">Methylobacterium oryzihabitans</name>
    <dbReference type="NCBI Taxonomy" id="2499852"/>
    <lineage>
        <taxon>Bacteria</taxon>
        <taxon>Pseudomonadati</taxon>
        <taxon>Pseudomonadota</taxon>
        <taxon>Alphaproteobacteria</taxon>
        <taxon>Hyphomicrobiales</taxon>
        <taxon>Methylobacteriaceae</taxon>
        <taxon>Methylobacterium</taxon>
    </lineage>
</organism>
<protein>
    <submittedName>
        <fullName evidence="1">Uncharacterized protein</fullName>
    </submittedName>
</protein>
<dbReference type="AlphaFoldDB" id="A0A3S2XQN0"/>
<name>A0A3S2XQN0_9HYPH</name>
<sequence length="63" mass="7045">MTTRTPEEARAQIAFALEAKRHSLDAATEALRASPNDPMARREVTRLRDDIGRLEIQLRGAEA</sequence>
<proteinExistence type="predicted"/>
<dbReference type="Proteomes" id="UP000286997">
    <property type="component" value="Unassembled WGS sequence"/>
</dbReference>
<accession>A0A3S2XQN0</accession>
<dbReference type="RefSeq" id="WP_127727620.1">
    <property type="nucleotide sequence ID" value="NZ_SACP01000003.1"/>
</dbReference>
<comment type="caution">
    <text evidence="1">The sequence shown here is derived from an EMBL/GenBank/DDBJ whole genome shotgun (WGS) entry which is preliminary data.</text>
</comment>
<dbReference type="OrthoDB" id="8001687at2"/>
<evidence type="ECO:0000313" key="1">
    <source>
        <dbReference type="EMBL" id="RVU20645.1"/>
    </source>
</evidence>
<gene>
    <name evidence="1" type="ORF">EOE48_04660</name>
</gene>
<keyword evidence="2" id="KW-1185">Reference proteome</keyword>
<reference evidence="1 2" key="1">
    <citation type="submission" date="2019-01" db="EMBL/GenBank/DDBJ databases">
        <authorList>
            <person name="Chen W.-M."/>
        </authorList>
    </citation>
    <scope>NUCLEOTIDE SEQUENCE [LARGE SCALE GENOMIC DNA]</scope>
    <source>
        <strain evidence="1 2">TER-1</strain>
    </source>
</reference>
<dbReference type="EMBL" id="SACP01000003">
    <property type="protein sequence ID" value="RVU20645.1"/>
    <property type="molecule type" value="Genomic_DNA"/>
</dbReference>